<dbReference type="InterPro" id="IPR010133">
    <property type="entry name" value="Bacteriocin_signal_seq"/>
</dbReference>
<organism evidence="2 3">
    <name type="scientific">Streptococcus cristatus</name>
    <dbReference type="NCBI Taxonomy" id="45634"/>
    <lineage>
        <taxon>Bacteria</taxon>
        <taxon>Bacillati</taxon>
        <taxon>Bacillota</taxon>
        <taxon>Bacilli</taxon>
        <taxon>Lactobacillales</taxon>
        <taxon>Streptococcaceae</taxon>
        <taxon>Streptococcus</taxon>
    </lineage>
</organism>
<dbReference type="InterPro" id="IPR019493">
    <property type="entry name" value="Bacteriocin_IIb_lactacin-rel"/>
</dbReference>
<name>A0A5B0DJY8_STRCR</name>
<gene>
    <name evidence="2" type="ORF">FXF62_00295</name>
</gene>
<dbReference type="EMBL" id="VSJJ01000001">
    <property type="protein sequence ID" value="KAA0967157.1"/>
    <property type="molecule type" value="Genomic_DNA"/>
</dbReference>
<evidence type="ECO:0000313" key="3">
    <source>
        <dbReference type="Proteomes" id="UP000323039"/>
    </source>
</evidence>
<comment type="caution">
    <text evidence="2">The sequence shown here is derived from an EMBL/GenBank/DDBJ whole genome shotgun (WGS) entry which is preliminary data.</text>
</comment>
<sequence length="79" mass="7780">MDTKVMSQFEVMDEDMLTAIEGGGIDWGKTASCAGSIAMGAMEGYGMAAGSTIFLGPFAIGTGAVGAVIGGIGGAFYCG</sequence>
<keyword evidence="1" id="KW-0812">Transmembrane</keyword>
<dbReference type="GO" id="GO:0042742">
    <property type="term" value="P:defense response to bacterium"/>
    <property type="evidence" value="ECO:0007669"/>
    <property type="project" value="InterPro"/>
</dbReference>
<protein>
    <submittedName>
        <fullName evidence="2">Bacteriocin</fullName>
    </submittedName>
</protein>
<dbReference type="RefSeq" id="WP_149517201.1">
    <property type="nucleotide sequence ID" value="NZ_VSJJ01000001.1"/>
</dbReference>
<feature type="transmembrane region" description="Helical" evidence="1">
    <location>
        <begin position="53"/>
        <end position="78"/>
    </location>
</feature>
<dbReference type="Pfam" id="PF10439">
    <property type="entry name" value="Bacteriocin_IIc"/>
    <property type="match status" value="1"/>
</dbReference>
<reference evidence="2 3" key="1">
    <citation type="submission" date="2019-08" db="EMBL/GenBank/DDBJ databases">
        <title>Genome sequence and analysis of Streptococcus cristatus strain S22 isolated from throat swab of children scarlet fever in Hangzhou, China.</title>
        <authorList>
            <person name="Huang Y."/>
            <person name="Xie L."/>
        </authorList>
    </citation>
    <scope>NUCLEOTIDE SEQUENCE [LARGE SCALE GENOMIC DNA]</scope>
    <source>
        <strain evidence="2 3">S22</strain>
    </source>
</reference>
<evidence type="ECO:0000256" key="1">
    <source>
        <dbReference type="SAM" id="Phobius"/>
    </source>
</evidence>
<keyword evidence="1" id="KW-0472">Membrane</keyword>
<dbReference type="NCBIfam" id="TIGR01847">
    <property type="entry name" value="bacteriocin_sig"/>
    <property type="match status" value="1"/>
</dbReference>
<evidence type="ECO:0000313" key="2">
    <source>
        <dbReference type="EMBL" id="KAA0967157.1"/>
    </source>
</evidence>
<dbReference type="AlphaFoldDB" id="A0A5B0DJY8"/>
<keyword evidence="1" id="KW-1133">Transmembrane helix</keyword>
<proteinExistence type="predicted"/>
<accession>A0A5B0DJY8</accession>
<dbReference type="Proteomes" id="UP000323039">
    <property type="component" value="Unassembled WGS sequence"/>
</dbReference>